<accession>A0A1W1C7F0</accession>
<proteinExistence type="predicted"/>
<dbReference type="EMBL" id="FPHE01000108">
    <property type="protein sequence ID" value="SFV61778.1"/>
    <property type="molecule type" value="Genomic_DNA"/>
</dbReference>
<name>A0A1W1C7F0_9ZZZZ</name>
<feature type="transmembrane region" description="Helical" evidence="1">
    <location>
        <begin position="113"/>
        <end position="135"/>
    </location>
</feature>
<feature type="transmembrane region" description="Helical" evidence="1">
    <location>
        <begin position="12"/>
        <end position="35"/>
    </location>
</feature>
<organism evidence="2">
    <name type="scientific">hydrothermal vent metagenome</name>
    <dbReference type="NCBI Taxonomy" id="652676"/>
    <lineage>
        <taxon>unclassified sequences</taxon>
        <taxon>metagenomes</taxon>
        <taxon>ecological metagenomes</taxon>
    </lineage>
</organism>
<sequence>MVNSIINLFKYPVAIISFLLFLELGTVLFKITFSMIEDFKIYQNFFIGMGAYFIIWFVLFRNRIGRLLLIFEHEITHTLFALLSLNKIIEIRAHMVGGYMTYRGTKGKRNGNWLIDVSPYFFSTLGVIVIGIIHISSPKYYPILMGVLGYTLVHHVYNVVISFHPKQTDIIEVGLPFSFLFLPSANLAMIIIILTQIPDDSIYLQTVIDYLYDSVIYYGNFLLSLIK</sequence>
<feature type="transmembrane region" description="Helical" evidence="1">
    <location>
        <begin position="207"/>
        <end position="226"/>
    </location>
</feature>
<feature type="transmembrane region" description="Helical" evidence="1">
    <location>
        <begin position="41"/>
        <end position="60"/>
    </location>
</feature>
<protein>
    <submittedName>
        <fullName evidence="2">Uncharacterized protein</fullName>
    </submittedName>
</protein>
<keyword evidence="1" id="KW-1133">Transmembrane helix</keyword>
<dbReference type="AlphaFoldDB" id="A0A1W1C7F0"/>
<keyword evidence="1" id="KW-0812">Transmembrane</keyword>
<gene>
    <name evidence="2" type="ORF">MNB_SV-12-942</name>
</gene>
<reference evidence="2" key="1">
    <citation type="submission" date="2016-10" db="EMBL/GenBank/DDBJ databases">
        <authorList>
            <person name="de Groot N.N."/>
        </authorList>
    </citation>
    <scope>NUCLEOTIDE SEQUENCE</scope>
</reference>
<keyword evidence="1" id="KW-0472">Membrane</keyword>
<evidence type="ECO:0000313" key="2">
    <source>
        <dbReference type="EMBL" id="SFV61778.1"/>
    </source>
</evidence>
<evidence type="ECO:0000256" key="1">
    <source>
        <dbReference type="SAM" id="Phobius"/>
    </source>
</evidence>
<feature type="transmembrane region" description="Helical" evidence="1">
    <location>
        <begin position="173"/>
        <end position="195"/>
    </location>
</feature>
<feature type="transmembrane region" description="Helical" evidence="1">
    <location>
        <begin position="141"/>
        <end position="161"/>
    </location>
</feature>